<keyword evidence="1" id="KW-0472">Membrane</keyword>
<evidence type="ECO:0000256" key="1">
    <source>
        <dbReference type="SAM" id="Phobius"/>
    </source>
</evidence>
<dbReference type="Proteomes" id="UP001362999">
    <property type="component" value="Unassembled WGS sequence"/>
</dbReference>
<protein>
    <submittedName>
        <fullName evidence="2">Uncharacterized protein</fullName>
    </submittedName>
</protein>
<organism evidence="2 3">
    <name type="scientific">Favolaschia claudopus</name>
    <dbReference type="NCBI Taxonomy" id="2862362"/>
    <lineage>
        <taxon>Eukaryota</taxon>
        <taxon>Fungi</taxon>
        <taxon>Dikarya</taxon>
        <taxon>Basidiomycota</taxon>
        <taxon>Agaricomycotina</taxon>
        <taxon>Agaricomycetes</taxon>
        <taxon>Agaricomycetidae</taxon>
        <taxon>Agaricales</taxon>
        <taxon>Marasmiineae</taxon>
        <taxon>Mycenaceae</taxon>
        <taxon>Favolaschia</taxon>
    </lineage>
</organism>
<keyword evidence="3" id="KW-1185">Reference proteome</keyword>
<dbReference type="EMBL" id="JAWWNJ010000115">
    <property type="protein sequence ID" value="KAK6991776.1"/>
    <property type="molecule type" value="Genomic_DNA"/>
</dbReference>
<accession>A0AAV9ZTC4</accession>
<dbReference type="AlphaFoldDB" id="A0AAV9ZTC4"/>
<keyword evidence="1" id="KW-0812">Transmembrane</keyword>
<proteinExistence type="predicted"/>
<reference evidence="2 3" key="1">
    <citation type="journal article" date="2024" name="J Genomics">
        <title>Draft genome sequencing and assembly of Favolaschia claudopus CIRM-BRFM 2984 isolated from oak limbs.</title>
        <authorList>
            <person name="Navarro D."/>
            <person name="Drula E."/>
            <person name="Chaduli D."/>
            <person name="Cazenave R."/>
            <person name="Ahrendt S."/>
            <person name="Wang J."/>
            <person name="Lipzen A."/>
            <person name="Daum C."/>
            <person name="Barry K."/>
            <person name="Grigoriev I.V."/>
            <person name="Favel A."/>
            <person name="Rosso M.N."/>
            <person name="Martin F."/>
        </authorList>
    </citation>
    <scope>NUCLEOTIDE SEQUENCE [LARGE SCALE GENOMIC DNA]</scope>
    <source>
        <strain evidence="2 3">CIRM-BRFM 2984</strain>
    </source>
</reference>
<evidence type="ECO:0000313" key="2">
    <source>
        <dbReference type="EMBL" id="KAK6991776.1"/>
    </source>
</evidence>
<keyword evidence="1" id="KW-1133">Transmembrane helix</keyword>
<gene>
    <name evidence="2" type="ORF">R3P38DRAFT_3090867</name>
</gene>
<sequence>MDQKALVLILSRRCLPCPSRSYLAFAIALSSSYCRTLDFPVPDARPPSSSSPCTTHHRIDPGPEYHNILLLQLRTGLIISLSLGHYSHHLGPTTTTPFFLSIHSHLVSPRYQSTHSENPEITYRYFFSSLYTSFPPMFFSSSFVRTIYRYTPHSLPAQSIHPFCFASSLLYLLFSLQIIIITITIMTSTFFPSAVFFFLYFCSRTTS</sequence>
<evidence type="ECO:0000313" key="3">
    <source>
        <dbReference type="Proteomes" id="UP001362999"/>
    </source>
</evidence>
<feature type="transmembrane region" description="Helical" evidence="1">
    <location>
        <begin position="169"/>
        <end position="202"/>
    </location>
</feature>
<comment type="caution">
    <text evidence="2">The sequence shown here is derived from an EMBL/GenBank/DDBJ whole genome shotgun (WGS) entry which is preliminary data.</text>
</comment>
<name>A0AAV9ZTC4_9AGAR</name>